<proteinExistence type="predicted"/>
<dbReference type="InterPro" id="IPR002083">
    <property type="entry name" value="MATH/TRAF_dom"/>
</dbReference>
<reference evidence="3" key="1">
    <citation type="submission" date="2021-06" db="EMBL/GenBank/DDBJ databases">
        <authorList>
            <person name="Hodson N. C."/>
            <person name="Mongue J. A."/>
            <person name="Jaron S. K."/>
        </authorList>
    </citation>
    <scope>NUCLEOTIDE SEQUENCE</scope>
</reference>
<dbReference type="Proteomes" id="UP000708208">
    <property type="component" value="Unassembled WGS sequence"/>
</dbReference>
<dbReference type="PROSITE" id="PS50097">
    <property type="entry name" value="BTB"/>
    <property type="match status" value="1"/>
</dbReference>
<protein>
    <recommendedName>
        <fullName evidence="5">BTB/POZ domain-containing protein</fullName>
    </recommendedName>
</protein>
<dbReference type="PROSITE" id="PS50144">
    <property type="entry name" value="MATH"/>
    <property type="match status" value="1"/>
</dbReference>
<dbReference type="EMBL" id="CAJVCH010138278">
    <property type="protein sequence ID" value="CAG7726641.1"/>
    <property type="molecule type" value="Genomic_DNA"/>
</dbReference>
<dbReference type="AlphaFoldDB" id="A0A8J2KJV9"/>
<dbReference type="GO" id="GO:0030163">
    <property type="term" value="P:protein catabolic process"/>
    <property type="evidence" value="ECO:0007669"/>
    <property type="project" value="UniProtKB-ARBA"/>
</dbReference>
<dbReference type="CDD" id="cd00121">
    <property type="entry name" value="MATH"/>
    <property type="match status" value="1"/>
</dbReference>
<organism evidence="3 4">
    <name type="scientific">Allacma fusca</name>
    <dbReference type="NCBI Taxonomy" id="39272"/>
    <lineage>
        <taxon>Eukaryota</taxon>
        <taxon>Metazoa</taxon>
        <taxon>Ecdysozoa</taxon>
        <taxon>Arthropoda</taxon>
        <taxon>Hexapoda</taxon>
        <taxon>Collembola</taxon>
        <taxon>Symphypleona</taxon>
        <taxon>Sminthuridae</taxon>
        <taxon>Allacma</taxon>
    </lineage>
</organism>
<evidence type="ECO:0000313" key="3">
    <source>
        <dbReference type="EMBL" id="CAG7726641.1"/>
    </source>
</evidence>
<dbReference type="Pfam" id="PF22486">
    <property type="entry name" value="MATH_2"/>
    <property type="match status" value="1"/>
</dbReference>
<dbReference type="Pfam" id="PF00651">
    <property type="entry name" value="BTB"/>
    <property type="match status" value="1"/>
</dbReference>
<dbReference type="PANTHER" id="PTHR24413">
    <property type="entry name" value="SPECKLE-TYPE POZ PROTEIN"/>
    <property type="match status" value="1"/>
</dbReference>
<dbReference type="InterPro" id="IPR000210">
    <property type="entry name" value="BTB/POZ_dom"/>
</dbReference>
<evidence type="ECO:0000259" key="2">
    <source>
        <dbReference type="PROSITE" id="PS50144"/>
    </source>
</evidence>
<sequence length="537" mass="60788">MGNVLSLSPENVDCWISTEIETERFSFLWTIKNFSTFPTVKEIRSPPFKRRNKCAHKWRLKVIPRHKVGDKEYLSVFLILVSDGDAGKEVPSQKNRKLGIKTRFQISLIDADGRIFKQAGGPMMSGNEFSAESPSWGYYRLILAADLLTPLRRVLDGDCLRIHCCIWVDGVLKHTSGLGGAEKDMSPDEISLRHLKSLSEDMESAFNSPTFADVTLTTNDANFFLHKTVLAARSRVFKAMFSHTMVESTVNIVKITDFEEETVKSMLEYIYSGRTSVECEKAPDLLRISEKYELIALKEECERVIASNLTIENAAEVLVLAHFHNAVKLKAKAIEFIKRNKEKLRSSDAFIQMAQAHGGSSSLDQQKGYNPPSPIICFYWRYPVCRSIVSSLKCLSLAGVFLKNIGNHVSHELHITTAASNVSRHLRSLSTSLDNPAENFSALLNCIQSNWRCLRSIEITPVINFTTDVDNYQLAVPGRVRNIHLLPASLQSLEIWADRYEQTDLDLFAMRFESLRISSWLFAHQEATFSMHEVAIR</sequence>
<evidence type="ECO:0000259" key="1">
    <source>
        <dbReference type="PROSITE" id="PS50097"/>
    </source>
</evidence>
<feature type="domain" description="MATH" evidence="2">
    <location>
        <begin position="24"/>
        <end position="166"/>
    </location>
</feature>
<evidence type="ECO:0008006" key="5">
    <source>
        <dbReference type="Google" id="ProtNLM"/>
    </source>
</evidence>
<keyword evidence="4" id="KW-1185">Reference proteome</keyword>
<gene>
    <name evidence="3" type="ORF">AFUS01_LOCUS15544</name>
</gene>
<comment type="caution">
    <text evidence="3">The sequence shown here is derived from an EMBL/GenBank/DDBJ whole genome shotgun (WGS) entry which is preliminary data.</text>
</comment>
<accession>A0A8J2KJV9</accession>
<dbReference type="SMART" id="SM00225">
    <property type="entry name" value="BTB"/>
    <property type="match status" value="1"/>
</dbReference>
<dbReference type="OrthoDB" id="6359816at2759"/>
<evidence type="ECO:0000313" key="4">
    <source>
        <dbReference type="Proteomes" id="UP000708208"/>
    </source>
</evidence>
<name>A0A8J2KJV9_9HEXA</name>
<feature type="domain" description="BTB" evidence="1">
    <location>
        <begin position="212"/>
        <end position="279"/>
    </location>
</feature>